<gene>
    <name evidence="5" type="ORF">URODEC1_LOCUS3916</name>
</gene>
<evidence type="ECO:0000313" key="6">
    <source>
        <dbReference type="Proteomes" id="UP001497457"/>
    </source>
</evidence>
<feature type="chain" id="PRO_5044774600" description="Gnk2-homologous domain-containing protein" evidence="3">
    <location>
        <begin position="28"/>
        <end position="257"/>
    </location>
</feature>
<dbReference type="Gene3D" id="3.30.430.20">
    <property type="entry name" value="Gnk2 domain, C-X8-C-X2-C motif"/>
    <property type="match status" value="1"/>
</dbReference>
<proteinExistence type="predicted"/>
<dbReference type="PROSITE" id="PS51473">
    <property type="entry name" value="GNK2"/>
    <property type="match status" value="1"/>
</dbReference>
<organism evidence="5 6">
    <name type="scientific">Urochloa decumbens</name>
    <dbReference type="NCBI Taxonomy" id="240449"/>
    <lineage>
        <taxon>Eukaryota</taxon>
        <taxon>Viridiplantae</taxon>
        <taxon>Streptophyta</taxon>
        <taxon>Embryophyta</taxon>
        <taxon>Tracheophyta</taxon>
        <taxon>Spermatophyta</taxon>
        <taxon>Magnoliopsida</taxon>
        <taxon>Liliopsida</taxon>
        <taxon>Poales</taxon>
        <taxon>Poaceae</taxon>
        <taxon>PACMAD clade</taxon>
        <taxon>Panicoideae</taxon>
        <taxon>Panicodae</taxon>
        <taxon>Paniceae</taxon>
        <taxon>Melinidinae</taxon>
        <taxon>Urochloa</taxon>
    </lineage>
</organism>
<evidence type="ECO:0000256" key="1">
    <source>
        <dbReference type="ARBA" id="ARBA00022729"/>
    </source>
</evidence>
<keyword evidence="6" id="KW-1185">Reference proteome</keyword>
<evidence type="ECO:0000256" key="3">
    <source>
        <dbReference type="SAM" id="SignalP"/>
    </source>
</evidence>
<name>A0ABC8VIQ9_9POAL</name>
<feature type="domain" description="Gnk2-homologous" evidence="4">
    <location>
        <begin position="12"/>
        <end position="131"/>
    </location>
</feature>
<reference evidence="5" key="1">
    <citation type="submission" date="2024-10" db="EMBL/GenBank/DDBJ databases">
        <authorList>
            <person name="Ryan C."/>
        </authorList>
    </citation>
    <scope>NUCLEOTIDE SEQUENCE [LARGE SCALE GENOMIC DNA]</scope>
</reference>
<dbReference type="InterPro" id="IPR038408">
    <property type="entry name" value="GNK2_sf"/>
</dbReference>
<dbReference type="SUPFAM" id="SSF56112">
    <property type="entry name" value="Protein kinase-like (PK-like)"/>
    <property type="match status" value="1"/>
</dbReference>
<keyword evidence="1 3" id="KW-0732">Signal</keyword>
<feature type="signal peptide" evidence="3">
    <location>
        <begin position="1"/>
        <end position="27"/>
    </location>
</feature>
<accession>A0ABC8VIQ9</accession>
<dbReference type="Pfam" id="PF01657">
    <property type="entry name" value="Stress-antifung"/>
    <property type="match status" value="1"/>
</dbReference>
<dbReference type="PANTHER" id="PTHR27006">
    <property type="entry name" value="PROMASTIGOTE SURFACE ANTIGEN PROTEIN PSA"/>
    <property type="match status" value="1"/>
</dbReference>
<dbReference type="AlphaFoldDB" id="A0ABC8VIQ9"/>
<sequence>MMDAVVFGVLLLVLVVGGLMPFPAATADVFCDNLKQVAKALPKKTSSSPEHFAITAFGQAPDVVYAFALCRGDIILNNFACSECVAKTFEQMLNVTTPPPDQCQKTAYNLASNVGDAGAEYCTVLYSPDDDKPSYGPLARQNWESITGDAHDVGLTAWQLYQEGRWGELVDASLVPIHDPAEMMRCTNIALLCVQEKAADRPTMLDVVAMLSSKTMVLVEPKHPAYFNLIRVGKDDASTAARPSSINDMTISITTGR</sequence>
<dbReference type="EMBL" id="OZ075120">
    <property type="protein sequence ID" value="CAL4891680.1"/>
    <property type="molecule type" value="Genomic_DNA"/>
</dbReference>
<evidence type="ECO:0000256" key="2">
    <source>
        <dbReference type="ARBA" id="ARBA00022737"/>
    </source>
</evidence>
<dbReference type="CDD" id="cd23509">
    <property type="entry name" value="Gnk2-like"/>
    <property type="match status" value="1"/>
</dbReference>
<dbReference type="PANTHER" id="PTHR27006:SF577">
    <property type="entry name" value="CYSTEINE-RICH RECEPTOR-LIKE PROTEIN KINASE 10"/>
    <property type="match status" value="1"/>
</dbReference>
<dbReference type="InterPro" id="IPR011009">
    <property type="entry name" value="Kinase-like_dom_sf"/>
</dbReference>
<protein>
    <recommendedName>
        <fullName evidence="4">Gnk2-homologous domain-containing protein</fullName>
    </recommendedName>
</protein>
<evidence type="ECO:0000259" key="4">
    <source>
        <dbReference type="PROSITE" id="PS51473"/>
    </source>
</evidence>
<dbReference type="InterPro" id="IPR002902">
    <property type="entry name" value="GNK2"/>
</dbReference>
<keyword evidence="2" id="KW-0677">Repeat</keyword>
<dbReference type="Gene3D" id="1.10.510.10">
    <property type="entry name" value="Transferase(Phosphotransferase) domain 1"/>
    <property type="match status" value="1"/>
</dbReference>
<evidence type="ECO:0000313" key="5">
    <source>
        <dbReference type="EMBL" id="CAL4891680.1"/>
    </source>
</evidence>
<dbReference type="Proteomes" id="UP001497457">
    <property type="component" value="Chromosome 10rd"/>
</dbReference>